<name>A0A2M4B5X7_9DIPT</name>
<keyword evidence="1" id="KW-0732">Signal</keyword>
<feature type="chain" id="PRO_5014954153" evidence="1">
    <location>
        <begin position="20"/>
        <end position="77"/>
    </location>
</feature>
<evidence type="ECO:0000256" key="1">
    <source>
        <dbReference type="SAM" id="SignalP"/>
    </source>
</evidence>
<accession>A0A2M4B5X7</accession>
<reference evidence="2" key="1">
    <citation type="submission" date="2018-01" db="EMBL/GenBank/DDBJ databases">
        <title>An insight into the sialome of Amazonian anophelines.</title>
        <authorList>
            <person name="Ribeiro J.M."/>
            <person name="Scarpassa V."/>
            <person name="Calvo E."/>
        </authorList>
    </citation>
    <scope>NUCLEOTIDE SEQUENCE</scope>
    <source>
        <tissue evidence="2">Salivary glands</tissue>
    </source>
</reference>
<organism evidence="2">
    <name type="scientific">Anopheles triannulatus</name>
    <dbReference type="NCBI Taxonomy" id="58253"/>
    <lineage>
        <taxon>Eukaryota</taxon>
        <taxon>Metazoa</taxon>
        <taxon>Ecdysozoa</taxon>
        <taxon>Arthropoda</taxon>
        <taxon>Hexapoda</taxon>
        <taxon>Insecta</taxon>
        <taxon>Pterygota</taxon>
        <taxon>Neoptera</taxon>
        <taxon>Endopterygota</taxon>
        <taxon>Diptera</taxon>
        <taxon>Nematocera</taxon>
        <taxon>Culicoidea</taxon>
        <taxon>Culicidae</taxon>
        <taxon>Anophelinae</taxon>
        <taxon>Anopheles</taxon>
    </lineage>
</organism>
<feature type="signal peptide" evidence="1">
    <location>
        <begin position="1"/>
        <end position="19"/>
    </location>
</feature>
<evidence type="ECO:0000313" key="2">
    <source>
        <dbReference type="EMBL" id="MBW48436.1"/>
    </source>
</evidence>
<proteinExistence type="predicted"/>
<protein>
    <submittedName>
        <fullName evidence="2">Putative secreted protein</fullName>
    </submittedName>
</protein>
<dbReference type="EMBL" id="GGFK01015115">
    <property type="protein sequence ID" value="MBW48436.1"/>
    <property type="molecule type" value="Transcribed_RNA"/>
</dbReference>
<sequence length="77" mass="8782">MSRALLILRLASVQHHILCAVILITNPSMERYTRFSLLARQTSRFVLFELELQVARQLSVSLLLKSDICVIRTLATV</sequence>
<dbReference type="AlphaFoldDB" id="A0A2M4B5X7"/>